<keyword evidence="2" id="KW-0204">Cytolysis</keyword>
<keyword evidence="4" id="KW-0614">Plasmid</keyword>
<organism evidence="4 5">
    <name type="scientific">Ralstonia solanacearum (strain Po82)</name>
    <dbReference type="NCBI Taxonomy" id="1031711"/>
    <lineage>
        <taxon>Bacteria</taxon>
        <taxon>Pseudomonadati</taxon>
        <taxon>Pseudomonadota</taxon>
        <taxon>Betaproteobacteria</taxon>
        <taxon>Burkholderiales</taxon>
        <taxon>Burkholderiaceae</taxon>
        <taxon>Ralstonia</taxon>
        <taxon>Ralstonia solanacearum species complex</taxon>
    </lineage>
</organism>
<dbReference type="Proteomes" id="UP000007953">
    <property type="component" value="Plasmid megaplasmid"/>
</dbReference>
<sequence>MFPHRPHHADGRRRRALPVGAVRGRSGRRSGHRPVPGRCRHQPGDEARAERHRRARLRDHARAGRAAGSEAGHARPDAGAGAYPRHPLFGGQQSACHQVERAAGRARRHPQPAGHRTGPRKLQARAHGRCRHPDRARRGARCRARRERPRDCLEAGPAVPPERGRRRFRQQVHRQIPGQRHGVVRPLVDAQRPVLRQLQPRPGRRLQRQQGHARLHRPLRSAVRLLAARFHHQQLRLLPVGRRGQPDLHLQRHQREQRGAPVAPVLSRRGAQDQRLCARLGAQFRQLHRRHRDRGAAPPYGRLGNRPEPSRVHRRRHARRERGVPQGHGDALVAAGAGGGVRGGHFPPVADHAGRATERPVCRRLAAAALHDRVARPVEPHAAGAARPLLHRRALHRARLRRREHADRRSRLAGAQRSRLGARQQWPGALCRRRLRRGRRAVHALADRAAPGRRRAGPARRLQGPVLGRVHRYAAQQARGVPDFPHHGRFQRQLVVLGGRMRFDTLDVIAPGLLTTPCNEAEVLGSAVWLWMHSAEHRDVPLHALSALLLPAIKHRQFVLATEHGKPVFFLTWASLSPEAERRYLANPPVTMPEADWASGERTWILDWIAPFGHTRRARQLMARLFATRCVRGLYHRGNDRGLRVMDFHGIGVMTEEARAWSALNPPLLPPAIDAAGASHFPESQS</sequence>
<keyword evidence="2" id="KW-0012">Acyltransferase</keyword>
<accession>F6G945</accession>
<dbReference type="HOGENOM" id="CLU_401082_0_0_4"/>
<dbReference type="GO" id="GO:0009404">
    <property type="term" value="P:toxin metabolic process"/>
    <property type="evidence" value="ECO:0007669"/>
    <property type="project" value="UniProtKB-UniRule"/>
</dbReference>
<evidence type="ECO:0000256" key="3">
    <source>
        <dbReference type="SAM" id="MobiDB-lite"/>
    </source>
</evidence>
<evidence type="ECO:0000256" key="1">
    <source>
        <dbReference type="ARBA" id="ARBA00005686"/>
    </source>
</evidence>
<name>F6G945_RALS8</name>
<keyword evidence="2" id="KW-0808">Transferase</keyword>
<protein>
    <recommendedName>
        <fullName evidence="2">RTX toxin-activating lysine-acyltransferase</fullName>
        <ecNumber evidence="2">2.3.1.-</ecNumber>
    </recommendedName>
</protein>
<reference evidence="4 5" key="1">
    <citation type="journal article" date="2011" name="J. Bacteriol.">
        <title>Complete genome sequence of the plant pathogen Ralstonia solanacearum strain Po82.</title>
        <authorList>
            <person name="Xu J."/>
            <person name="Zheng H.J."/>
            <person name="Liu L."/>
            <person name="Pan Z.C."/>
            <person name="Prior P."/>
            <person name="Tang B."/>
            <person name="Xu J.S."/>
            <person name="Zhang H."/>
            <person name="Tian Q."/>
            <person name="Zhang L.Q."/>
            <person name="Feng J."/>
        </authorList>
    </citation>
    <scope>NUCLEOTIDE SEQUENCE [LARGE SCALE GENOMIC DNA]</scope>
    <source>
        <strain evidence="5">Po82</strain>
    </source>
</reference>
<dbReference type="PATRIC" id="fig|1031711.3.peg.4131"/>
<feature type="compositionally biased region" description="Basic residues" evidence="3">
    <location>
        <begin position="117"/>
        <end position="130"/>
    </location>
</feature>
<dbReference type="PRINTS" id="PR01489">
    <property type="entry name" value="RTXTOXINC"/>
</dbReference>
<dbReference type="KEGG" id="rsn:RSPO_m00924"/>
<dbReference type="GO" id="GO:0031640">
    <property type="term" value="P:killing of cells of another organism"/>
    <property type="evidence" value="ECO:0007669"/>
    <property type="project" value="UniProtKB-KW"/>
</dbReference>
<dbReference type="Pfam" id="PF02794">
    <property type="entry name" value="HlyC"/>
    <property type="match status" value="1"/>
</dbReference>
<comment type="subcellular location">
    <subcellularLocation>
        <location evidence="2">Cytoplasm</location>
    </subcellularLocation>
</comment>
<feature type="compositionally biased region" description="Basic residues" evidence="3">
    <location>
        <begin position="1"/>
        <end position="16"/>
    </location>
</feature>
<dbReference type="InterPro" id="IPR003996">
    <property type="entry name" value="RTX_toxin-activating_protC_bac"/>
</dbReference>
<comment type="function">
    <text evidence="2">Involved in fatty acylation of protoxin at internal lysine residues, thereby converting it to the active toxin.</text>
</comment>
<feature type="region of interest" description="Disordered" evidence="3">
    <location>
        <begin position="400"/>
        <end position="420"/>
    </location>
</feature>
<dbReference type="AlphaFoldDB" id="F6G945"/>
<geneLocation type="plasmid" evidence="5"/>
<evidence type="ECO:0000256" key="2">
    <source>
        <dbReference type="RuleBase" id="RU368102"/>
    </source>
</evidence>
<feature type="region of interest" description="Disordered" evidence="3">
    <location>
        <begin position="1"/>
        <end position="143"/>
    </location>
</feature>
<dbReference type="EMBL" id="CP002820">
    <property type="protein sequence ID" value="AEG71562.1"/>
    <property type="molecule type" value="Genomic_DNA"/>
</dbReference>
<feature type="region of interest" description="Disordered" evidence="3">
    <location>
        <begin position="288"/>
        <end position="329"/>
    </location>
</feature>
<dbReference type="GO" id="GO:0005737">
    <property type="term" value="C:cytoplasm"/>
    <property type="evidence" value="ECO:0007669"/>
    <property type="project" value="UniProtKB-SubCell"/>
</dbReference>
<dbReference type="GO" id="GO:0016746">
    <property type="term" value="F:acyltransferase activity"/>
    <property type="evidence" value="ECO:0007669"/>
    <property type="project" value="UniProtKB-UniRule"/>
</dbReference>
<evidence type="ECO:0000313" key="5">
    <source>
        <dbReference type="Proteomes" id="UP000007953"/>
    </source>
</evidence>
<feature type="compositionally biased region" description="Basic residues" evidence="3">
    <location>
        <begin position="50"/>
        <end position="59"/>
    </location>
</feature>
<dbReference type="EC" id="2.3.1.-" evidence="2"/>
<keyword evidence="2" id="KW-0963">Cytoplasm</keyword>
<evidence type="ECO:0000313" key="4">
    <source>
        <dbReference type="EMBL" id="AEG71562.1"/>
    </source>
</evidence>
<proteinExistence type="inferred from homology"/>
<comment type="similarity">
    <text evidence="1 2">Belongs to the RTX toxin acyltransferase family.</text>
</comment>
<gene>
    <name evidence="4" type="primary">hlyC</name>
    <name evidence="4" type="ordered locus">RSPO_m00924</name>
</gene>